<evidence type="ECO:0000256" key="3">
    <source>
        <dbReference type="SAM" id="MobiDB-lite"/>
    </source>
</evidence>
<dbReference type="Gene3D" id="1.10.238.10">
    <property type="entry name" value="EF-hand"/>
    <property type="match status" value="1"/>
</dbReference>
<dbReference type="EMBL" id="BRXU01000011">
    <property type="protein sequence ID" value="GLC54885.1"/>
    <property type="molecule type" value="Genomic_DNA"/>
</dbReference>
<dbReference type="AlphaFoldDB" id="A0A9W6F3X0"/>
<protein>
    <recommendedName>
        <fullName evidence="4">EF-hand domain-containing protein</fullName>
    </recommendedName>
</protein>
<dbReference type="SUPFAM" id="SSF47473">
    <property type="entry name" value="EF-hand"/>
    <property type="match status" value="1"/>
</dbReference>
<proteinExistence type="predicted"/>
<name>A0A9W6F3X0_9CHLO</name>
<gene>
    <name evidence="5" type="primary">PLEST006299</name>
    <name evidence="5" type="ORF">PLESTB_000916300</name>
</gene>
<dbReference type="PANTHER" id="PTHR37473">
    <property type="entry name" value="EF-HAND DOMAIN-CONTAINING PROTEIN"/>
    <property type="match status" value="1"/>
</dbReference>
<dbReference type="Proteomes" id="UP001165080">
    <property type="component" value="Unassembled WGS sequence"/>
</dbReference>
<feature type="coiled-coil region" evidence="2">
    <location>
        <begin position="21"/>
        <end position="224"/>
    </location>
</feature>
<dbReference type="CDD" id="cd00051">
    <property type="entry name" value="EFh"/>
    <property type="match status" value="1"/>
</dbReference>
<feature type="domain" description="EF-hand" evidence="4">
    <location>
        <begin position="287"/>
        <end position="322"/>
    </location>
</feature>
<organism evidence="5 6">
    <name type="scientific">Pleodorina starrii</name>
    <dbReference type="NCBI Taxonomy" id="330485"/>
    <lineage>
        <taxon>Eukaryota</taxon>
        <taxon>Viridiplantae</taxon>
        <taxon>Chlorophyta</taxon>
        <taxon>core chlorophytes</taxon>
        <taxon>Chlorophyceae</taxon>
        <taxon>CS clade</taxon>
        <taxon>Chlamydomonadales</taxon>
        <taxon>Volvocaceae</taxon>
        <taxon>Pleodorina</taxon>
    </lineage>
</organism>
<dbReference type="InterPro" id="IPR018247">
    <property type="entry name" value="EF_Hand_1_Ca_BS"/>
</dbReference>
<dbReference type="InterPro" id="IPR002048">
    <property type="entry name" value="EF_hand_dom"/>
</dbReference>
<evidence type="ECO:0000259" key="4">
    <source>
        <dbReference type="PROSITE" id="PS50222"/>
    </source>
</evidence>
<dbReference type="PROSITE" id="PS00018">
    <property type="entry name" value="EF_HAND_1"/>
    <property type="match status" value="1"/>
</dbReference>
<dbReference type="InterPro" id="IPR011992">
    <property type="entry name" value="EF-hand-dom_pair"/>
</dbReference>
<evidence type="ECO:0000256" key="1">
    <source>
        <dbReference type="ARBA" id="ARBA00022837"/>
    </source>
</evidence>
<accession>A0A9W6F3X0</accession>
<reference evidence="5 6" key="1">
    <citation type="journal article" date="2023" name="Commun. Biol.">
        <title>Reorganization of the ancestral sex-determining regions during the evolution of trioecy in Pleodorina starrii.</title>
        <authorList>
            <person name="Takahashi K."/>
            <person name="Suzuki S."/>
            <person name="Kawai-Toyooka H."/>
            <person name="Yamamoto K."/>
            <person name="Hamaji T."/>
            <person name="Ootsuki R."/>
            <person name="Yamaguchi H."/>
            <person name="Kawachi M."/>
            <person name="Higashiyama T."/>
            <person name="Nozaki H."/>
        </authorList>
    </citation>
    <scope>NUCLEOTIDE SEQUENCE [LARGE SCALE GENOMIC DNA]</scope>
    <source>
        <strain evidence="5 6">NIES-4479</strain>
    </source>
</reference>
<comment type="caution">
    <text evidence="5">The sequence shown here is derived from an EMBL/GenBank/DDBJ whole genome shotgun (WGS) entry which is preliminary data.</text>
</comment>
<evidence type="ECO:0000313" key="6">
    <source>
        <dbReference type="Proteomes" id="UP001165080"/>
    </source>
</evidence>
<evidence type="ECO:0000256" key="2">
    <source>
        <dbReference type="SAM" id="Coils"/>
    </source>
</evidence>
<dbReference type="PROSITE" id="PS50222">
    <property type="entry name" value="EF_HAND_2"/>
    <property type="match status" value="1"/>
</dbReference>
<evidence type="ECO:0000313" key="5">
    <source>
        <dbReference type="EMBL" id="GLC54885.1"/>
    </source>
</evidence>
<dbReference type="GO" id="GO:0005509">
    <property type="term" value="F:calcium ion binding"/>
    <property type="evidence" value="ECO:0007669"/>
    <property type="project" value="InterPro"/>
</dbReference>
<feature type="compositionally biased region" description="Polar residues" evidence="3">
    <location>
        <begin position="260"/>
        <end position="271"/>
    </location>
</feature>
<keyword evidence="2" id="KW-0175">Coiled coil</keyword>
<dbReference type="PANTHER" id="PTHR37473:SF1">
    <property type="entry name" value="EF-HAND DOMAIN-CONTAINING PROTEIN"/>
    <property type="match status" value="1"/>
</dbReference>
<sequence length="354" mass="40253">MASDDAVAAMARSILAEKRARKVAEDDALRLYNRVRQLQKEEDRAQKRIIETKKKAKEIIKARERNEQKLLEKEQRQRELQEQVEEQKLDNLRAKEEALRHRIEQENKIYQDKLDVVQKTKEERAEIERLLAESRLLARKEALEQKDFIRKQQEDARRKIETLKLQKLTAAQEEYERRLKEEIDAKIAKEQEIERLAQMELELIERLKSKQAEQRKAYQQLEAVLSLGTVSTSKGLANGKPASPKVTAVATGGGGASPERPSSNMSHTSAASMPYQPADEAVPDGEPTEEDVARAFAIYDTDGIGEISTLSLDGLLRDLGVPLNPSQLSQAIAQLDTSQTGRITFGEFLLWWKG</sequence>
<dbReference type="OrthoDB" id="26525at2759"/>
<feature type="region of interest" description="Disordered" evidence="3">
    <location>
        <begin position="235"/>
        <end position="286"/>
    </location>
</feature>
<keyword evidence="6" id="KW-1185">Reference proteome</keyword>
<keyword evidence="1" id="KW-0106">Calcium</keyword>
<dbReference type="Pfam" id="PF13499">
    <property type="entry name" value="EF-hand_7"/>
    <property type="match status" value="1"/>
</dbReference>